<feature type="transmembrane region" description="Helical" evidence="9">
    <location>
        <begin position="44"/>
        <end position="65"/>
    </location>
</feature>
<dbReference type="GO" id="GO:0022857">
    <property type="term" value="F:transmembrane transporter activity"/>
    <property type="evidence" value="ECO:0007669"/>
    <property type="project" value="TreeGrafter"/>
</dbReference>
<dbReference type="RefSeq" id="WP_210118418.1">
    <property type="nucleotide sequence ID" value="NZ_CP054257.1"/>
</dbReference>
<keyword evidence="7 9" id="KW-0472">Membrane</keyword>
<keyword evidence="6 9" id="KW-1133">Transmembrane helix</keyword>
<evidence type="ECO:0000256" key="6">
    <source>
        <dbReference type="ARBA" id="ARBA00022989"/>
    </source>
</evidence>
<evidence type="ECO:0000313" key="11">
    <source>
        <dbReference type="EMBL" id="QTQ11624.1"/>
    </source>
</evidence>
<accession>A0A975ICZ9</accession>
<sequence length="177" mass="20197">MKIMPIWIIKNLEEMICAFAAFAMVLICTANVFGRYVFNHAISWADEVDICLLAWVTFVGAAVGYKRNRHYGMDFILVRLPGKEKKMLRIILNGIIAATCIFLTYHSFVFAANARKVMPYTRLPYKYIDASAVVGFASMTVYSIVFLIEAFAFPKKYKERYDETDDKASVVNGEKTQ</sequence>
<evidence type="ECO:0000256" key="1">
    <source>
        <dbReference type="ARBA" id="ARBA00004429"/>
    </source>
</evidence>
<dbReference type="InterPro" id="IPR055348">
    <property type="entry name" value="DctQ"/>
</dbReference>
<keyword evidence="2" id="KW-0813">Transport</keyword>
<evidence type="ECO:0000256" key="3">
    <source>
        <dbReference type="ARBA" id="ARBA00022475"/>
    </source>
</evidence>
<feature type="transmembrane region" description="Helical" evidence="9">
    <location>
        <begin position="132"/>
        <end position="153"/>
    </location>
</feature>
<feature type="domain" description="Tripartite ATP-independent periplasmic transporters DctQ component" evidence="10">
    <location>
        <begin position="24"/>
        <end position="151"/>
    </location>
</feature>
<evidence type="ECO:0000256" key="5">
    <source>
        <dbReference type="ARBA" id="ARBA00022692"/>
    </source>
</evidence>
<comment type="similarity">
    <text evidence="8">Belongs to the TRAP transporter small permease family.</text>
</comment>
<evidence type="ECO:0000256" key="4">
    <source>
        <dbReference type="ARBA" id="ARBA00022519"/>
    </source>
</evidence>
<dbReference type="PANTHER" id="PTHR35011">
    <property type="entry name" value="2,3-DIKETO-L-GULONATE TRAP TRANSPORTER SMALL PERMEASE PROTEIN YIAM"/>
    <property type="match status" value="1"/>
</dbReference>
<evidence type="ECO:0000256" key="9">
    <source>
        <dbReference type="SAM" id="Phobius"/>
    </source>
</evidence>
<dbReference type="InterPro" id="IPR007387">
    <property type="entry name" value="TRAP_DctQ"/>
</dbReference>
<evidence type="ECO:0000313" key="12">
    <source>
        <dbReference type="Proteomes" id="UP000671995"/>
    </source>
</evidence>
<evidence type="ECO:0000256" key="8">
    <source>
        <dbReference type="ARBA" id="ARBA00038436"/>
    </source>
</evidence>
<evidence type="ECO:0000256" key="7">
    <source>
        <dbReference type="ARBA" id="ARBA00023136"/>
    </source>
</evidence>
<keyword evidence="5 9" id="KW-0812">Transmembrane</keyword>
<evidence type="ECO:0000256" key="2">
    <source>
        <dbReference type="ARBA" id="ARBA00022448"/>
    </source>
</evidence>
<dbReference type="Proteomes" id="UP000671995">
    <property type="component" value="Chromosome"/>
</dbReference>
<organism evidence="11 12">
    <name type="scientific">Treponema parvum</name>
    <dbReference type="NCBI Taxonomy" id="138851"/>
    <lineage>
        <taxon>Bacteria</taxon>
        <taxon>Pseudomonadati</taxon>
        <taxon>Spirochaetota</taxon>
        <taxon>Spirochaetia</taxon>
        <taxon>Spirochaetales</taxon>
        <taxon>Treponemataceae</taxon>
        <taxon>Treponema</taxon>
    </lineage>
</organism>
<reference evidence="11" key="1">
    <citation type="submission" date="2020-05" db="EMBL/GenBank/DDBJ databases">
        <authorList>
            <person name="Zeng H."/>
            <person name="Chan Y.K."/>
            <person name="Watt R.M."/>
        </authorList>
    </citation>
    <scope>NUCLEOTIDE SEQUENCE</scope>
    <source>
        <strain evidence="11">ATCC 700773</strain>
    </source>
</reference>
<dbReference type="PANTHER" id="PTHR35011:SF11">
    <property type="entry name" value="TRAP TRANSPORTER SMALL PERMEASE PROTEIN"/>
    <property type="match status" value="1"/>
</dbReference>
<name>A0A975ICZ9_9SPIR</name>
<protein>
    <submittedName>
        <fullName evidence="11">TRAP transporter small permease</fullName>
    </submittedName>
</protein>
<reference evidence="11" key="2">
    <citation type="journal article" date="2021" name="Microbiol. Resour. Announc.">
        <title>Complete Genome Sequences of Three Human Oral Treponema parvum Isolates.</title>
        <authorList>
            <person name="Zeng H."/>
            <person name="Watt R.M."/>
        </authorList>
    </citation>
    <scope>NUCLEOTIDE SEQUENCE</scope>
    <source>
        <strain evidence="11">ATCC 700773</strain>
    </source>
</reference>
<dbReference type="GO" id="GO:0015740">
    <property type="term" value="P:C4-dicarboxylate transport"/>
    <property type="evidence" value="ECO:0007669"/>
    <property type="project" value="TreeGrafter"/>
</dbReference>
<keyword evidence="3" id="KW-1003">Cell membrane</keyword>
<feature type="transmembrane region" description="Helical" evidence="9">
    <location>
        <begin position="90"/>
        <end position="112"/>
    </location>
</feature>
<dbReference type="AlphaFoldDB" id="A0A975ICZ9"/>
<dbReference type="GO" id="GO:0005886">
    <property type="term" value="C:plasma membrane"/>
    <property type="evidence" value="ECO:0007669"/>
    <property type="project" value="UniProtKB-SubCell"/>
</dbReference>
<keyword evidence="4" id="KW-0997">Cell inner membrane</keyword>
<dbReference type="Pfam" id="PF04290">
    <property type="entry name" value="DctQ"/>
    <property type="match status" value="1"/>
</dbReference>
<dbReference type="EMBL" id="CP054257">
    <property type="protein sequence ID" value="QTQ11624.1"/>
    <property type="molecule type" value="Genomic_DNA"/>
</dbReference>
<comment type="subcellular location">
    <subcellularLocation>
        <location evidence="1">Cell inner membrane</location>
        <topology evidence="1">Multi-pass membrane protein</topology>
    </subcellularLocation>
</comment>
<evidence type="ECO:0000259" key="10">
    <source>
        <dbReference type="Pfam" id="PF04290"/>
    </source>
</evidence>
<proteinExistence type="inferred from homology"/>
<gene>
    <name evidence="11" type="ORF">HRI96_05045</name>
</gene>